<comment type="subcellular location">
    <subcellularLocation>
        <location evidence="1 7">Cell membrane</location>
        <topology evidence="1 7">Multi-pass membrane protein</topology>
    </subcellularLocation>
</comment>
<dbReference type="InterPro" id="IPR000515">
    <property type="entry name" value="MetI-like"/>
</dbReference>
<dbReference type="Gene3D" id="1.10.3720.10">
    <property type="entry name" value="MetI-like"/>
    <property type="match status" value="1"/>
</dbReference>
<gene>
    <name evidence="10" type="ORF">CH341_06480</name>
</gene>
<feature type="transmembrane region" description="Helical" evidence="7">
    <location>
        <begin position="257"/>
        <end position="277"/>
    </location>
</feature>
<evidence type="ECO:0000256" key="8">
    <source>
        <dbReference type="SAM" id="MobiDB-lite"/>
    </source>
</evidence>
<dbReference type="EMBL" id="NPEX01000029">
    <property type="protein sequence ID" value="RAI44925.1"/>
    <property type="molecule type" value="Genomic_DNA"/>
</dbReference>
<evidence type="ECO:0000256" key="3">
    <source>
        <dbReference type="ARBA" id="ARBA00022475"/>
    </source>
</evidence>
<reference evidence="10 11" key="1">
    <citation type="submission" date="2017-07" db="EMBL/GenBank/DDBJ databases">
        <title>Draft Genome Sequences of Select Purple Nonsulfur Bacteria.</title>
        <authorList>
            <person name="Lasarre B."/>
            <person name="Mckinlay J.B."/>
        </authorList>
    </citation>
    <scope>NUCLEOTIDE SEQUENCE [LARGE SCALE GENOMIC DNA]</scope>
    <source>
        <strain evidence="10 11">DSM 5909</strain>
    </source>
</reference>
<evidence type="ECO:0000256" key="4">
    <source>
        <dbReference type="ARBA" id="ARBA00022692"/>
    </source>
</evidence>
<keyword evidence="6 7" id="KW-0472">Membrane</keyword>
<feature type="region of interest" description="Disordered" evidence="8">
    <location>
        <begin position="1"/>
        <end position="21"/>
    </location>
</feature>
<feature type="transmembrane region" description="Helical" evidence="7">
    <location>
        <begin position="200"/>
        <end position="219"/>
    </location>
</feature>
<dbReference type="PANTHER" id="PTHR30151:SF20">
    <property type="entry name" value="ABC TRANSPORTER PERMEASE PROTEIN HI_0355-RELATED"/>
    <property type="match status" value="1"/>
</dbReference>
<evidence type="ECO:0000256" key="5">
    <source>
        <dbReference type="ARBA" id="ARBA00022989"/>
    </source>
</evidence>
<evidence type="ECO:0000256" key="6">
    <source>
        <dbReference type="ARBA" id="ARBA00023136"/>
    </source>
</evidence>
<keyword evidence="5 7" id="KW-1133">Transmembrane helix</keyword>
<dbReference type="GO" id="GO:0005886">
    <property type="term" value="C:plasma membrane"/>
    <property type="evidence" value="ECO:0007669"/>
    <property type="project" value="UniProtKB-SubCell"/>
</dbReference>
<comment type="similarity">
    <text evidence="7">Belongs to the binding-protein-dependent transport system permease family.</text>
</comment>
<dbReference type="Pfam" id="PF00528">
    <property type="entry name" value="BPD_transp_1"/>
    <property type="match status" value="1"/>
</dbReference>
<keyword evidence="2 7" id="KW-0813">Transport</keyword>
<evidence type="ECO:0000256" key="2">
    <source>
        <dbReference type="ARBA" id="ARBA00022448"/>
    </source>
</evidence>
<evidence type="ECO:0000256" key="7">
    <source>
        <dbReference type="RuleBase" id="RU363032"/>
    </source>
</evidence>
<feature type="transmembrane region" description="Helical" evidence="7">
    <location>
        <begin position="44"/>
        <end position="65"/>
    </location>
</feature>
<dbReference type="PANTHER" id="PTHR30151">
    <property type="entry name" value="ALKANE SULFONATE ABC TRANSPORTER-RELATED, MEMBRANE SUBUNIT"/>
    <property type="match status" value="1"/>
</dbReference>
<dbReference type="InterPro" id="IPR035906">
    <property type="entry name" value="MetI-like_sf"/>
</dbReference>
<proteinExistence type="inferred from homology"/>
<keyword evidence="11" id="KW-1185">Reference proteome</keyword>
<dbReference type="CDD" id="cd06261">
    <property type="entry name" value="TM_PBP2"/>
    <property type="match status" value="1"/>
</dbReference>
<accession>A0A327L4L9</accession>
<dbReference type="GO" id="GO:0055085">
    <property type="term" value="P:transmembrane transport"/>
    <property type="evidence" value="ECO:0007669"/>
    <property type="project" value="InterPro"/>
</dbReference>
<dbReference type="SUPFAM" id="SSF161098">
    <property type="entry name" value="MetI-like"/>
    <property type="match status" value="1"/>
</dbReference>
<feature type="transmembrane region" description="Helical" evidence="7">
    <location>
        <begin position="94"/>
        <end position="120"/>
    </location>
</feature>
<keyword evidence="3" id="KW-1003">Cell membrane</keyword>
<evidence type="ECO:0000259" key="9">
    <source>
        <dbReference type="PROSITE" id="PS50928"/>
    </source>
</evidence>
<organism evidence="10 11">
    <name type="scientific">Rhodoplanes roseus</name>
    <dbReference type="NCBI Taxonomy" id="29409"/>
    <lineage>
        <taxon>Bacteria</taxon>
        <taxon>Pseudomonadati</taxon>
        <taxon>Pseudomonadota</taxon>
        <taxon>Alphaproteobacteria</taxon>
        <taxon>Hyphomicrobiales</taxon>
        <taxon>Nitrobacteraceae</taxon>
        <taxon>Rhodoplanes</taxon>
    </lineage>
</organism>
<dbReference type="AlphaFoldDB" id="A0A327L4L9"/>
<feature type="transmembrane region" description="Helical" evidence="7">
    <location>
        <begin position="132"/>
        <end position="154"/>
    </location>
</feature>
<feature type="transmembrane region" description="Helical" evidence="7">
    <location>
        <begin position="225"/>
        <end position="245"/>
    </location>
</feature>
<protein>
    <recommendedName>
        <fullName evidence="9">ABC transmembrane type-1 domain-containing protein</fullName>
    </recommendedName>
</protein>
<dbReference type="PROSITE" id="PS50928">
    <property type="entry name" value="ABC_TM1"/>
    <property type="match status" value="1"/>
</dbReference>
<evidence type="ECO:0000313" key="10">
    <source>
        <dbReference type="EMBL" id="RAI44925.1"/>
    </source>
</evidence>
<feature type="domain" description="ABC transmembrane type-1" evidence="9">
    <location>
        <begin position="94"/>
        <end position="278"/>
    </location>
</feature>
<keyword evidence="4 7" id="KW-0812">Transmembrane</keyword>
<name>A0A327L4L9_9BRAD</name>
<dbReference type="Proteomes" id="UP000249130">
    <property type="component" value="Unassembled WGS sequence"/>
</dbReference>
<comment type="caution">
    <text evidence="10">The sequence shown here is derived from an EMBL/GenBank/DDBJ whole genome shotgun (WGS) entry which is preliminary data.</text>
</comment>
<feature type="transmembrane region" description="Helical" evidence="7">
    <location>
        <begin position="160"/>
        <end position="179"/>
    </location>
</feature>
<sequence length="287" mass="30508">MSTARWWARRAGASRPAPATRKPTELPVRQLYEFLEQDNRSAGFARVAISTLAVLLVWQLVSMLVTNRLLLVPPAEVAAALVKEVESGAMWTNAVATVTAVVTSFIVSVAIGVAVGLALASSRVLSLTGGPVLSALNSVPIIALAPLFIAWLGLGFASKFVLVIMVAVFPVVVTTEAGLRATDKQLVEAARSFNATPLQIFSTVTFPYALPFIVSGIRVAWARALVGIVVAEFFGSFAGFGFAILSASQTFDTARVLGYVIMLGAMGLIGSVLFATLERRLAPWRQE</sequence>
<evidence type="ECO:0000313" key="11">
    <source>
        <dbReference type="Proteomes" id="UP000249130"/>
    </source>
</evidence>
<evidence type="ECO:0000256" key="1">
    <source>
        <dbReference type="ARBA" id="ARBA00004651"/>
    </source>
</evidence>